<dbReference type="RefSeq" id="WP_344686138.1">
    <property type="nucleotide sequence ID" value="NZ_BAAAUX010000040.1"/>
</dbReference>
<evidence type="ECO:0000256" key="2">
    <source>
        <dbReference type="ARBA" id="ARBA00009399"/>
    </source>
</evidence>
<dbReference type="InterPro" id="IPR007267">
    <property type="entry name" value="GtrA_DPMS_TM"/>
</dbReference>
<dbReference type="Pfam" id="PF04138">
    <property type="entry name" value="GtrA_DPMS_TM"/>
    <property type="match status" value="1"/>
</dbReference>
<evidence type="ECO:0000313" key="9">
    <source>
        <dbReference type="Proteomes" id="UP001500979"/>
    </source>
</evidence>
<keyword evidence="5 6" id="KW-0472">Membrane</keyword>
<evidence type="ECO:0000256" key="3">
    <source>
        <dbReference type="ARBA" id="ARBA00022692"/>
    </source>
</evidence>
<reference evidence="8 9" key="1">
    <citation type="journal article" date="2019" name="Int. J. Syst. Evol. Microbiol.">
        <title>The Global Catalogue of Microorganisms (GCM) 10K type strain sequencing project: providing services to taxonomists for standard genome sequencing and annotation.</title>
        <authorList>
            <consortium name="The Broad Institute Genomics Platform"/>
            <consortium name="The Broad Institute Genome Sequencing Center for Infectious Disease"/>
            <person name="Wu L."/>
            <person name="Ma J."/>
        </authorList>
    </citation>
    <scope>NUCLEOTIDE SEQUENCE [LARGE SCALE GENOMIC DNA]</scope>
    <source>
        <strain evidence="8 9">JCM 9383</strain>
    </source>
</reference>
<proteinExistence type="inferred from homology"/>
<feature type="transmembrane region" description="Helical" evidence="6">
    <location>
        <begin position="25"/>
        <end position="46"/>
    </location>
</feature>
<feature type="transmembrane region" description="Helical" evidence="6">
    <location>
        <begin position="121"/>
        <end position="146"/>
    </location>
</feature>
<comment type="similarity">
    <text evidence="2">Belongs to the GtrA family.</text>
</comment>
<sequence length="149" mass="15799">MAVAEPAAEQAANTEVKSLGVVGQLIRFIVIGGGCALIDYGTYMALLAGLGWPAWVSKTISFILGTTASYLINRKFTFSGAGTGNTGAKAGAFALLYTVTFFVNVGTNQLLILLLHPQANWQITGIWVVAQGLGTLINFVMLKLVVFRD</sequence>
<evidence type="ECO:0000256" key="4">
    <source>
        <dbReference type="ARBA" id="ARBA00022989"/>
    </source>
</evidence>
<evidence type="ECO:0000256" key="1">
    <source>
        <dbReference type="ARBA" id="ARBA00004141"/>
    </source>
</evidence>
<evidence type="ECO:0000256" key="5">
    <source>
        <dbReference type="ARBA" id="ARBA00023136"/>
    </source>
</evidence>
<name>A0ABN3VNA6_9PSEU</name>
<comment type="subcellular location">
    <subcellularLocation>
        <location evidence="1">Membrane</location>
        <topology evidence="1">Multi-pass membrane protein</topology>
    </subcellularLocation>
</comment>
<dbReference type="InterPro" id="IPR051401">
    <property type="entry name" value="GtrA_CellWall_Glycosyl"/>
</dbReference>
<dbReference type="Proteomes" id="UP001500979">
    <property type="component" value="Unassembled WGS sequence"/>
</dbReference>
<organism evidence="8 9">
    <name type="scientific">Saccharopolyspora taberi</name>
    <dbReference type="NCBI Taxonomy" id="60895"/>
    <lineage>
        <taxon>Bacteria</taxon>
        <taxon>Bacillati</taxon>
        <taxon>Actinomycetota</taxon>
        <taxon>Actinomycetes</taxon>
        <taxon>Pseudonocardiales</taxon>
        <taxon>Pseudonocardiaceae</taxon>
        <taxon>Saccharopolyspora</taxon>
    </lineage>
</organism>
<keyword evidence="3 6" id="KW-0812">Transmembrane</keyword>
<feature type="domain" description="GtrA/DPMS transmembrane" evidence="7">
    <location>
        <begin position="27"/>
        <end position="147"/>
    </location>
</feature>
<protein>
    <submittedName>
        <fullName evidence="8">GtrA family protein</fullName>
    </submittedName>
</protein>
<gene>
    <name evidence="8" type="ORF">GCM10010470_64270</name>
</gene>
<keyword evidence="9" id="KW-1185">Reference proteome</keyword>
<keyword evidence="4 6" id="KW-1133">Transmembrane helix</keyword>
<feature type="transmembrane region" description="Helical" evidence="6">
    <location>
        <begin position="93"/>
        <end position="115"/>
    </location>
</feature>
<accession>A0ABN3VNA6</accession>
<feature type="transmembrane region" description="Helical" evidence="6">
    <location>
        <begin position="52"/>
        <end position="72"/>
    </location>
</feature>
<evidence type="ECO:0000313" key="8">
    <source>
        <dbReference type="EMBL" id="GAA2820101.1"/>
    </source>
</evidence>
<comment type="caution">
    <text evidence="8">The sequence shown here is derived from an EMBL/GenBank/DDBJ whole genome shotgun (WGS) entry which is preliminary data.</text>
</comment>
<dbReference type="PANTHER" id="PTHR38459:SF6">
    <property type="entry name" value="ARABINOGALACTAN BIOSYNTHESIS RECRUITING PROTEIN RV3789"/>
    <property type="match status" value="1"/>
</dbReference>
<dbReference type="PANTHER" id="PTHR38459">
    <property type="entry name" value="PROPHAGE BACTOPRENOL-LINKED GLUCOSE TRANSLOCASE HOMOLOG"/>
    <property type="match status" value="1"/>
</dbReference>
<evidence type="ECO:0000256" key="6">
    <source>
        <dbReference type="SAM" id="Phobius"/>
    </source>
</evidence>
<dbReference type="EMBL" id="BAAAUX010000040">
    <property type="protein sequence ID" value="GAA2820101.1"/>
    <property type="molecule type" value="Genomic_DNA"/>
</dbReference>
<evidence type="ECO:0000259" key="7">
    <source>
        <dbReference type="Pfam" id="PF04138"/>
    </source>
</evidence>